<gene>
    <name evidence="1" type="ORF">B9X95_07035</name>
</gene>
<organism evidence="1 2">
    <name type="scientific">Acinetobacter baumannii</name>
    <dbReference type="NCBI Taxonomy" id="470"/>
    <lineage>
        <taxon>Bacteria</taxon>
        <taxon>Pseudomonadati</taxon>
        <taxon>Pseudomonadota</taxon>
        <taxon>Gammaproteobacteria</taxon>
        <taxon>Moraxellales</taxon>
        <taxon>Moraxellaceae</taxon>
        <taxon>Acinetobacter</taxon>
        <taxon>Acinetobacter calcoaceticus/baumannii complex</taxon>
    </lineage>
</organism>
<accession>A0A241ZGH6</accession>
<dbReference type="Proteomes" id="UP000194699">
    <property type="component" value="Unassembled WGS sequence"/>
</dbReference>
<evidence type="ECO:0000313" key="2">
    <source>
        <dbReference type="Proteomes" id="UP000194699"/>
    </source>
</evidence>
<name>A0A241ZGH6_ACIBA</name>
<reference evidence="1 2" key="1">
    <citation type="submission" date="2017-05" db="EMBL/GenBank/DDBJ databases">
        <authorList>
            <person name="Song R."/>
            <person name="Chenine A.L."/>
            <person name="Ruprecht R.M."/>
        </authorList>
    </citation>
    <scope>NUCLEOTIDE SEQUENCE [LARGE SCALE GENOMIC DNA]</scope>
    <source>
        <strain evidence="1 2">PR350</strain>
    </source>
</reference>
<proteinExistence type="predicted"/>
<dbReference type="RefSeq" id="WP_000360255.1">
    <property type="nucleotide sequence ID" value="NZ_CAXOAB010000002.1"/>
</dbReference>
<comment type="caution">
    <text evidence="1">The sequence shown here is derived from an EMBL/GenBank/DDBJ whole genome shotgun (WGS) entry which is preliminary data.</text>
</comment>
<sequence>MDKNQLKFLEELTDLSHKHGIYLTNILDEASNTKDDIYMAEIEGHMNSAGYELQENGSLVFTWY</sequence>
<dbReference type="EMBL" id="NGEL01000072">
    <property type="protein sequence ID" value="OTM89971.1"/>
    <property type="molecule type" value="Genomic_DNA"/>
</dbReference>
<dbReference type="AlphaFoldDB" id="A0A241ZGH6"/>
<evidence type="ECO:0000313" key="1">
    <source>
        <dbReference type="EMBL" id="OTM89971.1"/>
    </source>
</evidence>
<protein>
    <submittedName>
        <fullName evidence="1">Uncharacterized protein</fullName>
    </submittedName>
</protein>